<sequence>MKCFSCPEPNEVTRILFLLLLLLQGPGH</sequence>
<accession>A0A8S2KA92</accession>
<dbReference type="EMBL" id="CAJNOK010008997">
    <property type="protein sequence ID" value="CAF1078220.1"/>
    <property type="molecule type" value="Genomic_DNA"/>
</dbReference>
<dbReference type="EMBL" id="CAJOBA010009014">
    <property type="protein sequence ID" value="CAF3841729.1"/>
    <property type="molecule type" value="Genomic_DNA"/>
</dbReference>
<dbReference type="Proteomes" id="UP000682733">
    <property type="component" value="Unassembled WGS sequence"/>
</dbReference>
<evidence type="ECO:0000313" key="3">
    <source>
        <dbReference type="Proteomes" id="UP000682733"/>
    </source>
</evidence>
<proteinExistence type="predicted"/>
<evidence type="ECO:0000313" key="1">
    <source>
        <dbReference type="EMBL" id="CAF1078220.1"/>
    </source>
</evidence>
<dbReference type="Proteomes" id="UP000677228">
    <property type="component" value="Unassembled WGS sequence"/>
</dbReference>
<name>A0A8S2KA92_9BILA</name>
<protein>
    <submittedName>
        <fullName evidence="2">Uncharacterized protein</fullName>
    </submittedName>
</protein>
<evidence type="ECO:0000313" key="2">
    <source>
        <dbReference type="EMBL" id="CAF3841729.1"/>
    </source>
</evidence>
<dbReference type="AlphaFoldDB" id="A0A8S2KA92"/>
<organism evidence="2 3">
    <name type="scientific">Didymodactylos carnosus</name>
    <dbReference type="NCBI Taxonomy" id="1234261"/>
    <lineage>
        <taxon>Eukaryota</taxon>
        <taxon>Metazoa</taxon>
        <taxon>Spiralia</taxon>
        <taxon>Gnathifera</taxon>
        <taxon>Rotifera</taxon>
        <taxon>Eurotatoria</taxon>
        <taxon>Bdelloidea</taxon>
        <taxon>Philodinida</taxon>
        <taxon>Philodinidae</taxon>
        <taxon>Didymodactylos</taxon>
    </lineage>
</organism>
<reference evidence="2" key="1">
    <citation type="submission" date="2021-02" db="EMBL/GenBank/DDBJ databases">
        <authorList>
            <person name="Nowell W R."/>
        </authorList>
    </citation>
    <scope>NUCLEOTIDE SEQUENCE</scope>
</reference>
<feature type="non-terminal residue" evidence="2">
    <location>
        <position position="28"/>
    </location>
</feature>
<gene>
    <name evidence="1" type="ORF">OVA965_LOCUS18232</name>
    <name evidence="2" type="ORF">TMI583_LOCUS18246</name>
</gene>
<comment type="caution">
    <text evidence="2">The sequence shown here is derived from an EMBL/GenBank/DDBJ whole genome shotgun (WGS) entry which is preliminary data.</text>
</comment>